<reference evidence="1 2" key="1">
    <citation type="submission" date="2015-11" db="EMBL/GenBank/DDBJ databases">
        <title>Draft Genome Sequence of the Strain BR 10303 (Bradyrhizobium sp.) isolated from nodules of Centrolobium paraense.</title>
        <authorList>
            <person name="Zelli J.E."/>
            <person name="Simoes-Araujo J.L."/>
            <person name="Barauna A.C."/>
            <person name="Silva K."/>
        </authorList>
    </citation>
    <scope>NUCLEOTIDE SEQUENCE [LARGE SCALE GENOMIC DNA]</scope>
    <source>
        <strain evidence="1 2">BR 10303</strain>
    </source>
</reference>
<keyword evidence="2" id="KW-1185">Reference proteome</keyword>
<dbReference type="EMBL" id="LNCU01000089">
    <property type="protein sequence ID" value="KWV51507.1"/>
    <property type="molecule type" value="Genomic_DNA"/>
</dbReference>
<gene>
    <name evidence="1" type="ORF">AS156_13150</name>
</gene>
<dbReference type="OrthoDB" id="9786336at2"/>
<organism evidence="1 2">
    <name type="scientific">Bradyrhizobium macuxiense</name>
    <dbReference type="NCBI Taxonomy" id="1755647"/>
    <lineage>
        <taxon>Bacteria</taxon>
        <taxon>Pseudomonadati</taxon>
        <taxon>Pseudomonadota</taxon>
        <taxon>Alphaproteobacteria</taxon>
        <taxon>Hyphomicrobiales</taxon>
        <taxon>Nitrobacteraceae</taxon>
        <taxon>Bradyrhizobium</taxon>
    </lineage>
</organism>
<name>A0A109JM08_9BRAD</name>
<accession>A0A109JM08</accession>
<dbReference type="AlphaFoldDB" id="A0A109JM08"/>
<evidence type="ECO:0000313" key="2">
    <source>
        <dbReference type="Proteomes" id="UP000057737"/>
    </source>
</evidence>
<sequence>MTYCCGILVRDGLVMIADTRTNAGLDNVSTFRKLHIFEAPGERIMAIASAGNLAISQSVLSTLTEGMEDPHTGEVETLLNAPTMFQAAQRIGRAIRAVHATEGDALRAEDISFDVSFLFGGQIKGSRMRLFMVYTAGNFIECTADTPYLQIGEHKYGKPVLDRAMHYDVELYEALKAGLISMDSTMRSNLGVGLPIDVLVVRTDACEADLNHRIEAGEPYFHDLRSRWSAALRAAHQNIPRPPYKNEIEAKAKKEETR</sequence>
<dbReference type="PIRSF" id="PIRSF009120">
    <property type="entry name" value="UCP009120_prtse"/>
    <property type="match status" value="1"/>
</dbReference>
<dbReference type="InterPro" id="IPR029055">
    <property type="entry name" value="Ntn_hydrolases_N"/>
</dbReference>
<dbReference type="Proteomes" id="UP000057737">
    <property type="component" value="Unassembled WGS sequence"/>
</dbReference>
<evidence type="ECO:0000313" key="1">
    <source>
        <dbReference type="EMBL" id="KWV51507.1"/>
    </source>
</evidence>
<proteinExistence type="predicted"/>
<dbReference type="RefSeq" id="WP_066511020.1">
    <property type="nucleotide sequence ID" value="NZ_LNCU01000089.1"/>
</dbReference>
<dbReference type="CDD" id="cd03765">
    <property type="entry name" value="proteasome_beta_bacterial"/>
    <property type="match status" value="1"/>
</dbReference>
<dbReference type="InterPro" id="IPR016545">
    <property type="entry name" value="UCP009120_prtse"/>
</dbReference>
<dbReference type="Gene3D" id="3.60.20.10">
    <property type="entry name" value="Glutamine Phosphoribosylpyrophosphate, subunit 1, domain 1"/>
    <property type="match status" value="1"/>
</dbReference>
<comment type="caution">
    <text evidence="1">The sequence shown here is derived from an EMBL/GenBank/DDBJ whole genome shotgun (WGS) entry which is preliminary data.</text>
</comment>
<protein>
    <submittedName>
        <fullName evidence="1">Peptidase</fullName>
    </submittedName>
</protein>
<dbReference type="SUPFAM" id="SSF56235">
    <property type="entry name" value="N-terminal nucleophile aminohydrolases (Ntn hydrolases)"/>
    <property type="match status" value="1"/>
</dbReference>